<dbReference type="Pfam" id="PF00232">
    <property type="entry name" value="Glyco_hydro_1"/>
    <property type="match status" value="1"/>
</dbReference>
<dbReference type="Proteomes" id="UP000236161">
    <property type="component" value="Unassembled WGS sequence"/>
</dbReference>
<evidence type="ECO:0000313" key="5">
    <source>
        <dbReference type="EMBL" id="PKA57433.1"/>
    </source>
</evidence>
<comment type="similarity">
    <text evidence="1 4">Belongs to the glycosyl hydrolase 1 family.</text>
</comment>
<protein>
    <submittedName>
        <fullName evidence="5">Beta-glucosidase 12</fullName>
        <ecNumber evidence="5">3.2.1.21</ecNumber>
    </submittedName>
</protein>
<reference evidence="5 6" key="1">
    <citation type="journal article" date="2017" name="Nature">
        <title>The Apostasia genome and the evolution of orchids.</title>
        <authorList>
            <person name="Zhang G.Q."/>
            <person name="Liu K.W."/>
            <person name="Li Z."/>
            <person name="Lohaus R."/>
            <person name="Hsiao Y.Y."/>
            <person name="Niu S.C."/>
            <person name="Wang J.Y."/>
            <person name="Lin Y.C."/>
            <person name="Xu Q."/>
            <person name="Chen L.J."/>
            <person name="Yoshida K."/>
            <person name="Fujiwara S."/>
            <person name="Wang Z.W."/>
            <person name="Zhang Y.Q."/>
            <person name="Mitsuda N."/>
            <person name="Wang M."/>
            <person name="Liu G.H."/>
            <person name="Pecoraro L."/>
            <person name="Huang H.X."/>
            <person name="Xiao X.J."/>
            <person name="Lin M."/>
            <person name="Wu X.Y."/>
            <person name="Wu W.L."/>
            <person name="Chen Y.Y."/>
            <person name="Chang S.B."/>
            <person name="Sakamoto S."/>
            <person name="Ohme-Takagi M."/>
            <person name="Yagi M."/>
            <person name="Zeng S.J."/>
            <person name="Shen C.Y."/>
            <person name="Yeh C.M."/>
            <person name="Luo Y.B."/>
            <person name="Tsai W.C."/>
            <person name="Van de Peer Y."/>
            <person name="Liu Z.J."/>
        </authorList>
    </citation>
    <scope>NUCLEOTIDE SEQUENCE [LARGE SCALE GENOMIC DNA]</scope>
    <source>
        <strain evidence="6">cv. Shenzhen</strain>
        <tissue evidence="5">Stem</tissue>
    </source>
</reference>
<dbReference type="InterPro" id="IPR017853">
    <property type="entry name" value="GH"/>
</dbReference>
<keyword evidence="2 5" id="KW-0378">Hydrolase</keyword>
<evidence type="ECO:0000256" key="3">
    <source>
        <dbReference type="ARBA" id="ARBA00023295"/>
    </source>
</evidence>
<name>A0A2I0APG3_9ASPA</name>
<dbReference type="Gene3D" id="3.20.20.80">
    <property type="entry name" value="Glycosidases"/>
    <property type="match status" value="1"/>
</dbReference>
<dbReference type="AlphaFoldDB" id="A0A2I0APG3"/>
<dbReference type="GO" id="GO:0005975">
    <property type="term" value="P:carbohydrate metabolic process"/>
    <property type="evidence" value="ECO:0007669"/>
    <property type="project" value="InterPro"/>
</dbReference>
<evidence type="ECO:0000256" key="2">
    <source>
        <dbReference type="ARBA" id="ARBA00022801"/>
    </source>
</evidence>
<dbReference type="SUPFAM" id="SSF51445">
    <property type="entry name" value="(Trans)glycosidases"/>
    <property type="match status" value="1"/>
</dbReference>
<evidence type="ECO:0000256" key="4">
    <source>
        <dbReference type="RuleBase" id="RU003690"/>
    </source>
</evidence>
<accession>A0A2I0APG3</accession>
<dbReference type="FunFam" id="3.20.20.80:FF:000041">
    <property type="entry name" value="Beta-glucosidase 7"/>
    <property type="match status" value="1"/>
</dbReference>
<dbReference type="EC" id="3.2.1.21" evidence="5"/>
<dbReference type="STRING" id="1088818.A0A2I0APG3"/>
<dbReference type="PANTHER" id="PTHR10353">
    <property type="entry name" value="GLYCOSYL HYDROLASE"/>
    <property type="match status" value="1"/>
</dbReference>
<dbReference type="InterPro" id="IPR001360">
    <property type="entry name" value="Glyco_hydro_1"/>
</dbReference>
<evidence type="ECO:0000313" key="6">
    <source>
        <dbReference type="Proteomes" id="UP000236161"/>
    </source>
</evidence>
<keyword evidence="6" id="KW-1185">Reference proteome</keyword>
<dbReference type="EMBL" id="KZ451968">
    <property type="protein sequence ID" value="PKA57433.1"/>
    <property type="molecule type" value="Genomic_DNA"/>
</dbReference>
<evidence type="ECO:0000256" key="1">
    <source>
        <dbReference type="ARBA" id="ARBA00010838"/>
    </source>
</evidence>
<keyword evidence="3 5" id="KW-0326">Glycosidase</keyword>
<dbReference type="OrthoDB" id="774279at2759"/>
<proteinExistence type="inferred from homology"/>
<gene>
    <name evidence="5" type="primary">BGLU12</name>
    <name evidence="5" type="ORF">AXF42_Ash013621</name>
</gene>
<dbReference type="InterPro" id="IPR033132">
    <property type="entry name" value="GH_1_N_CS"/>
</dbReference>
<dbReference type="PRINTS" id="PR00131">
    <property type="entry name" value="GLHYDRLASE1"/>
</dbReference>
<dbReference type="PROSITE" id="PS00653">
    <property type="entry name" value="GLYCOSYL_HYDROL_F1_2"/>
    <property type="match status" value="1"/>
</dbReference>
<dbReference type="PANTHER" id="PTHR10353:SF137">
    <property type="entry name" value="MYROSINASE 3-RELATED"/>
    <property type="match status" value="1"/>
</dbReference>
<dbReference type="GO" id="GO:0008422">
    <property type="term" value="F:beta-glucosidase activity"/>
    <property type="evidence" value="ECO:0007669"/>
    <property type="project" value="UniProtKB-EC"/>
</dbReference>
<sequence length="579" mass="64652">MALSLGSSAPPMEAIAGGHGGNAAAAAAAFVSLRAAGSPAASSSVVRRASKWKRDLVVCSSQEGVAPVEDLEISTRLGSISFPSRFLFGAATSAFQVEGTAFGGRGDCIWKTFCREHPEKIADGSNGDIAADSYHRYKEDVEILADLGLDAYRFSISWPRILPKGRGAVNKEGIQYYKNLIDELSDNGIEPFVTLFHWDVPQALEDEYGGFLNKKIVEDFKNYTRICFEEFGHKVKNWITINEPLTFSDLGYCAGVHAPGRCTPGLAGYNCTAGDSLREPYIVAHNLLLAHAEAARLYKNEYQGKQNGKVGITLVSSWFEPYDRNSPHDLEAQQRAIQFNLGWFLDPLEFGDYPFSMRALAGDRIPAFTEEESKKLKGSYDFIGINYYTARYAKHVPIFKGINPQTYNDDVHADILIEKDGVPIEHAEPGSWINVYPRGLRELLTYIKSRYNNPAIYITENGVLEVDDGSALTKATVDTHRTEYLTLHLHELTEAIRREANVKGYFTWSLLDNFEWNNGYTNRLGLIYIDYKDKTLKKGADGEELLPDRTRTKKDSAQWLKRFLSIKRKPGMTFGPAKS</sequence>
<organism evidence="5 6">
    <name type="scientific">Apostasia shenzhenica</name>
    <dbReference type="NCBI Taxonomy" id="1088818"/>
    <lineage>
        <taxon>Eukaryota</taxon>
        <taxon>Viridiplantae</taxon>
        <taxon>Streptophyta</taxon>
        <taxon>Embryophyta</taxon>
        <taxon>Tracheophyta</taxon>
        <taxon>Spermatophyta</taxon>
        <taxon>Magnoliopsida</taxon>
        <taxon>Liliopsida</taxon>
        <taxon>Asparagales</taxon>
        <taxon>Orchidaceae</taxon>
        <taxon>Apostasioideae</taxon>
        <taxon>Apostasia</taxon>
    </lineage>
</organism>